<dbReference type="EMBL" id="PGOL01003217">
    <property type="protein sequence ID" value="PKI42206.1"/>
    <property type="molecule type" value="Genomic_DNA"/>
</dbReference>
<evidence type="ECO:0000313" key="2">
    <source>
        <dbReference type="Proteomes" id="UP000233551"/>
    </source>
</evidence>
<evidence type="ECO:0008006" key="3">
    <source>
        <dbReference type="Google" id="ProtNLM"/>
    </source>
</evidence>
<dbReference type="AlphaFoldDB" id="A0A2I0IFS4"/>
<sequence length="190" mass="21596">MSSLIGIITTSFELPNDFDTAGIDLNKLEMPLAGDDLNLLGEKIRQFSFTERLQGWRLEWRARTSRKYCDMYYYNDKAKKVFRSIKEVVNFMMFEAYPKLQGTKNDYFKNWYFIAKAEAETTAREYGKQNGLDVLGPILHPTLNFSTLLLSSKENRKEMRGWGDQSAALTPPRRLLASSVGIGDLGGGVG</sequence>
<comment type="caution">
    <text evidence="1">The sequence shown here is derived from an EMBL/GenBank/DDBJ whole genome shotgun (WGS) entry which is preliminary data.</text>
</comment>
<accession>A0A2I0IFS4</accession>
<evidence type="ECO:0000313" key="1">
    <source>
        <dbReference type="EMBL" id="PKI42206.1"/>
    </source>
</evidence>
<dbReference type="Gene3D" id="3.30.890.10">
    <property type="entry name" value="Methyl-cpg-binding Protein 2, Chain A"/>
    <property type="match status" value="1"/>
</dbReference>
<organism evidence="1 2">
    <name type="scientific">Punica granatum</name>
    <name type="common">Pomegranate</name>
    <dbReference type="NCBI Taxonomy" id="22663"/>
    <lineage>
        <taxon>Eukaryota</taxon>
        <taxon>Viridiplantae</taxon>
        <taxon>Streptophyta</taxon>
        <taxon>Embryophyta</taxon>
        <taxon>Tracheophyta</taxon>
        <taxon>Spermatophyta</taxon>
        <taxon>Magnoliopsida</taxon>
        <taxon>eudicotyledons</taxon>
        <taxon>Gunneridae</taxon>
        <taxon>Pentapetalae</taxon>
        <taxon>rosids</taxon>
        <taxon>malvids</taxon>
        <taxon>Myrtales</taxon>
        <taxon>Lythraceae</taxon>
        <taxon>Punica</taxon>
    </lineage>
</organism>
<reference evidence="1 2" key="1">
    <citation type="submission" date="2017-11" db="EMBL/GenBank/DDBJ databases">
        <title>De-novo sequencing of pomegranate (Punica granatum L.) genome.</title>
        <authorList>
            <person name="Akparov Z."/>
            <person name="Amiraslanov A."/>
            <person name="Hajiyeva S."/>
            <person name="Abbasov M."/>
            <person name="Kaur K."/>
            <person name="Hamwieh A."/>
            <person name="Solovyev V."/>
            <person name="Salamov A."/>
            <person name="Braich B."/>
            <person name="Kosarev P."/>
            <person name="Mahmoud A."/>
            <person name="Hajiyev E."/>
            <person name="Babayeva S."/>
            <person name="Izzatullayeva V."/>
            <person name="Mammadov A."/>
            <person name="Mammadov A."/>
            <person name="Sharifova S."/>
            <person name="Ojaghi J."/>
            <person name="Eynullazada K."/>
            <person name="Bayramov B."/>
            <person name="Abdulazimova A."/>
            <person name="Shahmuradov I."/>
        </authorList>
    </citation>
    <scope>NUCLEOTIDE SEQUENCE [LARGE SCALE GENOMIC DNA]</scope>
    <source>
        <strain evidence="2">cv. AG2017</strain>
        <tissue evidence="1">Leaf</tissue>
    </source>
</reference>
<gene>
    <name evidence="1" type="ORF">CRG98_037386</name>
</gene>
<proteinExistence type="predicted"/>
<protein>
    <recommendedName>
        <fullName evidence="3">MBD domain-containing protein</fullName>
    </recommendedName>
</protein>
<keyword evidence="2" id="KW-1185">Reference proteome</keyword>
<dbReference type="Proteomes" id="UP000233551">
    <property type="component" value="Unassembled WGS sequence"/>
</dbReference>
<name>A0A2I0IFS4_PUNGR</name>